<dbReference type="PANTHER" id="PTHR31389:SF4">
    <property type="entry name" value="LD39211P"/>
    <property type="match status" value="1"/>
</dbReference>
<dbReference type="EMBL" id="CAJHNH020000224">
    <property type="protein sequence ID" value="CAG5116263.1"/>
    <property type="molecule type" value="Genomic_DNA"/>
</dbReference>
<gene>
    <name evidence="1" type="ORF">CUNI_LOCUS1821</name>
</gene>
<evidence type="ECO:0000313" key="1">
    <source>
        <dbReference type="EMBL" id="CAG5116263.1"/>
    </source>
</evidence>
<dbReference type="InterPro" id="IPR012444">
    <property type="entry name" value="DUF1647"/>
</dbReference>
<feature type="non-terminal residue" evidence="1">
    <location>
        <position position="1"/>
    </location>
</feature>
<dbReference type="PANTHER" id="PTHR31389">
    <property type="entry name" value="LD39211P"/>
    <property type="match status" value="1"/>
</dbReference>
<organism evidence="1 2">
    <name type="scientific">Candidula unifasciata</name>
    <dbReference type="NCBI Taxonomy" id="100452"/>
    <lineage>
        <taxon>Eukaryota</taxon>
        <taxon>Metazoa</taxon>
        <taxon>Spiralia</taxon>
        <taxon>Lophotrochozoa</taxon>
        <taxon>Mollusca</taxon>
        <taxon>Gastropoda</taxon>
        <taxon>Heterobranchia</taxon>
        <taxon>Euthyneura</taxon>
        <taxon>Panpulmonata</taxon>
        <taxon>Eupulmonata</taxon>
        <taxon>Stylommatophora</taxon>
        <taxon>Helicina</taxon>
        <taxon>Helicoidea</taxon>
        <taxon>Geomitridae</taxon>
        <taxon>Candidula</taxon>
    </lineage>
</organism>
<proteinExistence type="predicted"/>
<name>A0A8S3YGB8_9EUPU</name>
<dbReference type="Proteomes" id="UP000678393">
    <property type="component" value="Unassembled WGS sequence"/>
</dbReference>
<comment type="caution">
    <text evidence="1">The sequence shown here is derived from an EMBL/GenBank/DDBJ whole genome shotgun (WGS) entry which is preliminary data.</text>
</comment>
<protein>
    <submittedName>
        <fullName evidence="1">Uncharacterized protein</fullName>
    </submittedName>
</protein>
<sequence>YACVHQNCTQLSNNITERVQSLFSTKTALTKVQDDLLRSVGAQIPENDVILLTAVSSNHYDEMQAMLHSLHSVVFPELMKTENFSLVLWDIGLTSDQRQKTEKCCRCQVVSFPFEKFPKRMRDLRCYMWKPLVIRMTQLRARKYAVWQDASIRYIRFPGPVFEKGRLHGLQLMRQKAGVSTPHRTLPETFAYLGQKACSFYQYPEIASGFGVYKHNAFVLTAVTNPWARCGFEEECMCPKPSMASYRCVYGPCHRFDQSALTIITATLYSSEMYRILLFETDLRQFFWVGRNDKEMNYFNSTGCLS</sequence>
<keyword evidence="2" id="KW-1185">Reference proteome</keyword>
<dbReference type="OrthoDB" id="5954868at2759"/>
<reference evidence="1" key="1">
    <citation type="submission" date="2021-04" db="EMBL/GenBank/DDBJ databases">
        <authorList>
            <consortium name="Molecular Ecology Group"/>
        </authorList>
    </citation>
    <scope>NUCLEOTIDE SEQUENCE</scope>
</reference>
<dbReference type="Pfam" id="PF07801">
    <property type="entry name" value="DUF1647"/>
    <property type="match status" value="1"/>
</dbReference>
<accession>A0A8S3YGB8</accession>
<dbReference type="AlphaFoldDB" id="A0A8S3YGB8"/>
<evidence type="ECO:0000313" key="2">
    <source>
        <dbReference type="Proteomes" id="UP000678393"/>
    </source>
</evidence>